<proteinExistence type="predicted"/>
<protein>
    <submittedName>
        <fullName evidence="1">Uncharacterized protein</fullName>
    </submittedName>
</protein>
<dbReference type="EMBL" id="CAJZBQ010000011">
    <property type="protein sequence ID" value="CAG9313811.1"/>
    <property type="molecule type" value="Genomic_DNA"/>
</dbReference>
<evidence type="ECO:0000313" key="2">
    <source>
        <dbReference type="Proteomes" id="UP001162131"/>
    </source>
</evidence>
<organism evidence="1 2">
    <name type="scientific">Blepharisma stoltei</name>
    <dbReference type="NCBI Taxonomy" id="1481888"/>
    <lineage>
        <taxon>Eukaryota</taxon>
        <taxon>Sar</taxon>
        <taxon>Alveolata</taxon>
        <taxon>Ciliophora</taxon>
        <taxon>Postciliodesmatophora</taxon>
        <taxon>Heterotrichea</taxon>
        <taxon>Heterotrichida</taxon>
        <taxon>Blepharismidae</taxon>
        <taxon>Blepharisma</taxon>
    </lineage>
</organism>
<evidence type="ECO:0000313" key="1">
    <source>
        <dbReference type="EMBL" id="CAG9313811.1"/>
    </source>
</evidence>
<name>A0AAU9IWB3_9CILI</name>
<sequence>MQGSKLPTQEYQTLGSVLRKLKQEAPSSVHSSCSSSIASSKALREETYEQLHDLYTLFDAGRISRSQYVEDLKEDFSVNITPAFNKVLDDNNRSYHSVLKSLGYSSRKIIPNNIDYYNNPHVGKTFRSTDLTTVHETNTTPFQQELYGKIGRYVNGEVTKDEFGTFLREKGVPITDEVQRVMRESEVKNGASYQRLGKAISNALRSQSASANLNHPLNQPPSINPTTKGVRRRANKELLKQELDTVVTGVVLNHRKKVEPQVKNNGNPLTWESPPEEKNIARIKHSQQLSHTDIFTWG</sequence>
<reference evidence="1" key="1">
    <citation type="submission" date="2021-09" db="EMBL/GenBank/DDBJ databases">
        <authorList>
            <consortium name="AG Swart"/>
            <person name="Singh M."/>
            <person name="Singh A."/>
            <person name="Seah K."/>
            <person name="Emmerich C."/>
        </authorList>
    </citation>
    <scope>NUCLEOTIDE SEQUENCE</scope>
    <source>
        <strain evidence="1">ATCC30299</strain>
    </source>
</reference>
<comment type="caution">
    <text evidence="1">The sequence shown here is derived from an EMBL/GenBank/DDBJ whole genome shotgun (WGS) entry which is preliminary data.</text>
</comment>
<keyword evidence="2" id="KW-1185">Reference proteome</keyword>
<accession>A0AAU9IWB3</accession>
<dbReference type="AlphaFoldDB" id="A0AAU9IWB3"/>
<dbReference type="Proteomes" id="UP001162131">
    <property type="component" value="Unassembled WGS sequence"/>
</dbReference>
<gene>
    <name evidence="1" type="ORF">BSTOLATCC_MIC9615</name>
</gene>